<evidence type="ECO:0000313" key="1">
    <source>
        <dbReference type="EMBL" id="SCG67511.1"/>
    </source>
</evidence>
<name>A0A1C5JB41_9ACTN</name>
<reference evidence="2" key="1">
    <citation type="submission" date="2016-06" db="EMBL/GenBank/DDBJ databases">
        <authorList>
            <person name="Varghese N."/>
        </authorList>
    </citation>
    <scope>NUCLEOTIDE SEQUENCE [LARGE SCALE GENOMIC DNA]</scope>
    <source>
        <strain evidence="2">DSM 43171</strain>
    </source>
</reference>
<dbReference type="EMBL" id="FMDN01000025">
    <property type="protein sequence ID" value="SCG67511.1"/>
    <property type="molecule type" value="Genomic_DNA"/>
</dbReference>
<gene>
    <name evidence="1" type="ORF">GA0070560_12562</name>
</gene>
<keyword evidence="2" id="KW-1185">Reference proteome</keyword>
<accession>A0A1C5JB41</accession>
<organism evidence="1 2">
    <name type="scientific">Micromonospora halophytica</name>
    <dbReference type="NCBI Taxonomy" id="47864"/>
    <lineage>
        <taxon>Bacteria</taxon>
        <taxon>Bacillati</taxon>
        <taxon>Actinomycetota</taxon>
        <taxon>Actinomycetes</taxon>
        <taxon>Micromonosporales</taxon>
        <taxon>Micromonosporaceae</taxon>
        <taxon>Micromonospora</taxon>
    </lineage>
</organism>
<dbReference type="AlphaFoldDB" id="A0A1C5JB41"/>
<sequence>MSLPAWLGPKGFSDNHMKGVPTTATGLFLPGSTRPASCAS</sequence>
<protein>
    <submittedName>
        <fullName evidence="1">Uncharacterized protein</fullName>
    </submittedName>
</protein>
<dbReference type="Proteomes" id="UP000199408">
    <property type="component" value="Unassembled WGS sequence"/>
</dbReference>
<proteinExistence type="predicted"/>
<evidence type="ECO:0000313" key="2">
    <source>
        <dbReference type="Proteomes" id="UP000199408"/>
    </source>
</evidence>